<gene>
    <name evidence="14" type="ORF">WL1483_4074</name>
</gene>
<dbReference type="AlphaFoldDB" id="A0A0S2SPB4"/>
<keyword evidence="11" id="KW-0732">Signal</keyword>
<evidence type="ECO:0000256" key="4">
    <source>
        <dbReference type="ARBA" id="ARBA00022723"/>
    </source>
</evidence>
<comment type="cofactor">
    <cofactor evidence="1 10">
        <name>Mg(2+)</name>
        <dbReference type="ChEBI" id="CHEBI:18420"/>
    </cofactor>
</comment>
<evidence type="ECO:0000256" key="7">
    <source>
        <dbReference type="ARBA" id="ARBA00022842"/>
    </source>
</evidence>
<feature type="signal peptide" evidence="11">
    <location>
        <begin position="1"/>
        <end position="22"/>
    </location>
</feature>
<keyword evidence="3 10" id="KW-0540">Nuclease</keyword>
<keyword evidence="7" id="KW-0460">Magnesium</keyword>
<dbReference type="Pfam" id="PF01223">
    <property type="entry name" value="Endonuclease_NS"/>
    <property type="match status" value="1"/>
</dbReference>
<protein>
    <recommendedName>
        <fullName evidence="10">Endonuclease</fullName>
        <ecNumber evidence="10">3.1.30.-</ecNumber>
    </recommendedName>
</protein>
<feature type="domain" description="DNA/RNA non-specific endonuclease/pyrophosphatase/phosphodiesterase" evidence="13">
    <location>
        <begin position="44"/>
        <end position="236"/>
    </location>
</feature>
<proteinExistence type="inferred from homology"/>
<name>A0A0S2SPB4_9GAMM</name>
<reference evidence="14 15" key="2">
    <citation type="journal article" date="2016" name="Genome Announc.">
        <title>Complete Genome Sequence of the Highly Virulent Aeromonas schubertii Strain WL1483, Isolated from Diseased Snakehead Fish (Channa argus) in China.</title>
        <authorList>
            <person name="Liu L."/>
            <person name="Li N."/>
            <person name="Zhang D."/>
            <person name="Fu X."/>
            <person name="Shi C."/>
            <person name="Lin Q."/>
            <person name="Hao G."/>
        </authorList>
    </citation>
    <scope>NUCLEOTIDE SEQUENCE [LARGE SCALE GENOMIC DNA]</scope>
    <source>
        <strain evidence="14 15">WL1483</strain>
    </source>
</reference>
<evidence type="ECO:0000256" key="11">
    <source>
        <dbReference type="SAM" id="SignalP"/>
    </source>
</evidence>
<evidence type="ECO:0000256" key="8">
    <source>
        <dbReference type="PIRSR" id="PIRSR640255-1"/>
    </source>
</evidence>
<evidence type="ECO:0000256" key="5">
    <source>
        <dbReference type="ARBA" id="ARBA00022759"/>
    </source>
</evidence>
<feature type="domain" description="ENPP1-3/EXOG-like endonuclease/phosphodiesterase" evidence="12">
    <location>
        <begin position="45"/>
        <end position="236"/>
    </location>
</feature>
<dbReference type="PROSITE" id="PS01070">
    <property type="entry name" value="NUCLEASE_NON_SPEC"/>
    <property type="match status" value="1"/>
</dbReference>
<dbReference type="InterPro" id="IPR001604">
    <property type="entry name" value="Endo_G_ENPP1-like_dom"/>
</dbReference>
<evidence type="ECO:0000256" key="2">
    <source>
        <dbReference type="ARBA" id="ARBA00010052"/>
    </source>
</evidence>
<dbReference type="Proteomes" id="UP000058114">
    <property type="component" value="Chromosome"/>
</dbReference>
<keyword evidence="6 10" id="KW-0378">Hydrolase</keyword>
<feature type="chain" id="PRO_5006604598" description="Endonuclease" evidence="11">
    <location>
        <begin position="23"/>
        <end position="252"/>
    </location>
</feature>
<evidence type="ECO:0000256" key="10">
    <source>
        <dbReference type="RuleBase" id="RU366055"/>
    </source>
</evidence>
<accession>A0A0S2SPB4</accession>
<dbReference type="InterPro" id="IPR020821">
    <property type="entry name" value="ENPP1-3/EXOG-like_nuc-like"/>
</dbReference>
<dbReference type="GO" id="GO:0016787">
    <property type="term" value="F:hydrolase activity"/>
    <property type="evidence" value="ECO:0007669"/>
    <property type="project" value="UniProtKB-KW"/>
</dbReference>
<dbReference type="Gene3D" id="3.40.570.10">
    <property type="entry name" value="Extracellular Endonuclease, subunit A"/>
    <property type="match status" value="1"/>
</dbReference>
<dbReference type="InterPro" id="IPR044925">
    <property type="entry name" value="His-Me_finger_sf"/>
</dbReference>
<evidence type="ECO:0000259" key="13">
    <source>
        <dbReference type="SMART" id="SM00892"/>
    </source>
</evidence>
<dbReference type="InterPro" id="IPR044929">
    <property type="entry name" value="DNA/RNA_non-sp_Endonuclease_sf"/>
</dbReference>
<dbReference type="GO" id="GO:0046872">
    <property type="term" value="F:metal ion binding"/>
    <property type="evidence" value="ECO:0007669"/>
    <property type="project" value="UniProtKB-KW"/>
</dbReference>
<dbReference type="PANTHER" id="PTHR13966">
    <property type="entry name" value="ENDONUCLEASE RELATED"/>
    <property type="match status" value="1"/>
</dbReference>
<dbReference type="GO" id="GO:0004519">
    <property type="term" value="F:endonuclease activity"/>
    <property type="evidence" value="ECO:0007669"/>
    <property type="project" value="UniProtKB-UniRule"/>
</dbReference>
<dbReference type="SMART" id="SM00477">
    <property type="entry name" value="NUC"/>
    <property type="match status" value="1"/>
</dbReference>
<evidence type="ECO:0000256" key="9">
    <source>
        <dbReference type="PIRSR" id="PIRSR640255-2"/>
    </source>
</evidence>
<dbReference type="PATRIC" id="fig|652.5.peg.3329"/>
<dbReference type="PROSITE" id="PS51257">
    <property type="entry name" value="PROKAR_LIPOPROTEIN"/>
    <property type="match status" value="1"/>
</dbReference>
<evidence type="ECO:0000256" key="6">
    <source>
        <dbReference type="ARBA" id="ARBA00022801"/>
    </source>
</evidence>
<dbReference type="EC" id="3.1.30.-" evidence="10"/>
<evidence type="ECO:0000259" key="12">
    <source>
        <dbReference type="SMART" id="SM00477"/>
    </source>
</evidence>
<dbReference type="CDD" id="cd00091">
    <property type="entry name" value="NUC"/>
    <property type="match status" value="1"/>
</dbReference>
<keyword evidence="5 10" id="KW-0255">Endonuclease</keyword>
<evidence type="ECO:0000256" key="1">
    <source>
        <dbReference type="ARBA" id="ARBA00001946"/>
    </source>
</evidence>
<evidence type="ECO:0000256" key="3">
    <source>
        <dbReference type="ARBA" id="ARBA00022722"/>
    </source>
</evidence>
<dbReference type="SMART" id="SM00892">
    <property type="entry name" value="Endonuclease_NS"/>
    <property type="match status" value="1"/>
</dbReference>
<dbReference type="GO" id="GO:0003676">
    <property type="term" value="F:nucleic acid binding"/>
    <property type="evidence" value="ECO:0007669"/>
    <property type="project" value="InterPro"/>
</dbReference>
<feature type="binding site" evidence="9">
    <location>
        <position position="138"/>
    </location>
    <ligand>
        <name>Mg(2+)</name>
        <dbReference type="ChEBI" id="CHEBI:18420"/>
        <note>catalytic</note>
    </ligand>
</feature>
<dbReference type="SUPFAM" id="SSF54060">
    <property type="entry name" value="His-Me finger endonucleases"/>
    <property type="match status" value="1"/>
</dbReference>
<sequence>MIKINKLVLAVTLSLGSAPLLAAGFACGEHVRFGIPSESSQKLCRVGYAVGYNYDYKVADWVSYQMTSESAQGPTKRKDAFAEDKEIPVAYRATLADYKRSGYDRGHQAPAADMAATVTTMRQSFLLSNMTPQLPALNQKAWRILEEKVRNWAIARGDVQVITGPIFTGNEDSIGNGVGIPSAYYKVVMDPYRLQAIAFILPQEDVPMSQLANYRVSVRDVEQQTGLDFFSDLPYDQQDTLEERVSPMWSDR</sequence>
<reference evidence="15" key="1">
    <citation type="submission" date="2015-10" db="EMBL/GenBank/DDBJ databases">
        <title>Complete Genome Sequence of Aeromonas schubertii strain WL1483.</title>
        <authorList>
            <person name="Liu L."/>
        </authorList>
    </citation>
    <scope>NUCLEOTIDE SEQUENCE [LARGE SCALE GENOMIC DNA]</scope>
    <source>
        <strain evidence="15">WL1483</strain>
    </source>
</reference>
<evidence type="ECO:0000313" key="14">
    <source>
        <dbReference type="EMBL" id="ALP43493.1"/>
    </source>
</evidence>
<dbReference type="KEGG" id="asr:WL1483_4074"/>
<dbReference type="InterPro" id="IPR040255">
    <property type="entry name" value="Non-specific_endonuclease"/>
</dbReference>
<dbReference type="EMBL" id="CP013067">
    <property type="protein sequence ID" value="ALP43493.1"/>
    <property type="molecule type" value="Genomic_DNA"/>
</dbReference>
<organism evidence="14 15">
    <name type="scientific">Aeromonas schubertii</name>
    <dbReference type="NCBI Taxonomy" id="652"/>
    <lineage>
        <taxon>Bacteria</taxon>
        <taxon>Pseudomonadati</taxon>
        <taxon>Pseudomonadota</taxon>
        <taxon>Gammaproteobacteria</taxon>
        <taxon>Aeromonadales</taxon>
        <taxon>Aeromonadaceae</taxon>
        <taxon>Aeromonas</taxon>
    </lineage>
</organism>
<feature type="active site" description="Proton acceptor" evidence="8">
    <location>
        <position position="107"/>
    </location>
</feature>
<dbReference type="PANTHER" id="PTHR13966:SF5">
    <property type="entry name" value="ENDONUCLEASE G, MITOCHONDRIAL"/>
    <property type="match status" value="1"/>
</dbReference>
<evidence type="ECO:0000313" key="15">
    <source>
        <dbReference type="Proteomes" id="UP000058114"/>
    </source>
</evidence>
<comment type="similarity">
    <text evidence="2 10">Belongs to the DNA/RNA non-specific endonuclease family.</text>
</comment>
<dbReference type="RefSeq" id="WP_060587185.1">
    <property type="nucleotide sequence ID" value="NZ_CP013067.1"/>
</dbReference>
<dbReference type="InterPro" id="IPR018524">
    <property type="entry name" value="DNA/RNA_endonuclease_AS"/>
</dbReference>
<keyword evidence="4 9" id="KW-0479">Metal-binding</keyword>